<protein>
    <submittedName>
        <fullName evidence="2">Uncharacterized protein</fullName>
    </submittedName>
</protein>
<dbReference type="AlphaFoldDB" id="A3SR66"/>
<dbReference type="eggNOG" id="ENOG5032R0C">
    <property type="taxonomic scope" value="Bacteria"/>
</dbReference>
<keyword evidence="1" id="KW-0472">Membrane</keyword>
<evidence type="ECO:0000313" key="3">
    <source>
        <dbReference type="Proteomes" id="UP000005954"/>
    </source>
</evidence>
<dbReference type="Gene3D" id="1.20.210.10">
    <property type="entry name" value="Cytochrome c oxidase-like, subunit I domain"/>
    <property type="match status" value="1"/>
</dbReference>
<feature type="transmembrane region" description="Helical" evidence="1">
    <location>
        <begin position="56"/>
        <end position="76"/>
    </location>
</feature>
<keyword evidence="1" id="KW-1133">Transmembrane helix</keyword>
<evidence type="ECO:0000313" key="2">
    <source>
        <dbReference type="EMBL" id="EAP75089.1"/>
    </source>
</evidence>
<accession>A3SR66</accession>
<comment type="caution">
    <text evidence="2">The sequence shown here is derived from an EMBL/GenBank/DDBJ whole genome shotgun (WGS) entry which is preliminary data.</text>
</comment>
<reference evidence="2 3" key="1">
    <citation type="submission" date="2005-12" db="EMBL/GenBank/DDBJ databases">
        <authorList>
            <person name="Moran M.A."/>
            <person name="Ferriera S."/>
            <person name="Johnson J."/>
            <person name="Kravitz S."/>
            <person name="Halpern A."/>
            <person name="Remington K."/>
            <person name="Beeson K."/>
            <person name="Tran B."/>
            <person name="Rogers Y.-H."/>
            <person name="Friedman R."/>
            <person name="Venter J.C."/>
        </authorList>
    </citation>
    <scope>NUCLEOTIDE SEQUENCE [LARGE SCALE GENOMIC DNA]</scope>
    <source>
        <strain evidence="3">ATCC BAA-591 / DSM 15170 / ISM</strain>
    </source>
</reference>
<keyword evidence="1" id="KW-0812">Transmembrane</keyword>
<feature type="transmembrane region" description="Helical" evidence="1">
    <location>
        <begin position="24"/>
        <end position="44"/>
    </location>
</feature>
<organism evidence="2 3">
    <name type="scientific">Roseovarius nubinhibens (strain ATCC BAA-591 / DSM 15170 / ISM)</name>
    <dbReference type="NCBI Taxonomy" id="89187"/>
    <lineage>
        <taxon>Bacteria</taxon>
        <taxon>Pseudomonadati</taxon>
        <taxon>Pseudomonadota</taxon>
        <taxon>Alphaproteobacteria</taxon>
        <taxon>Rhodobacterales</taxon>
        <taxon>Roseobacteraceae</taxon>
        <taxon>Roseovarius</taxon>
    </lineage>
</organism>
<dbReference type="Proteomes" id="UP000005954">
    <property type="component" value="Unassembled WGS sequence"/>
</dbReference>
<dbReference type="EMBL" id="AALY01000004">
    <property type="protein sequence ID" value="EAP75089.1"/>
    <property type="molecule type" value="Genomic_DNA"/>
</dbReference>
<feature type="transmembrane region" description="Helical" evidence="1">
    <location>
        <begin position="82"/>
        <end position="102"/>
    </location>
</feature>
<dbReference type="SUPFAM" id="SSF81442">
    <property type="entry name" value="Cytochrome c oxidase subunit I-like"/>
    <property type="match status" value="1"/>
</dbReference>
<dbReference type="InterPro" id="IPR036927">
    <property type="entry name" value="Cyt_c_oxase-like_su1_sf"/>
</dbReference>
<sequence length="106" mass="11404">MLFGMLWGIQMGMVGDHSQMPSHAHLNLVGGVLFLIFGLFYHCVPESALGFYCRAHYWLSLIGVVTMVAGTAYTIAGGHHGLAILGSFITLAAMALFGVVVIRHRG</sequence>
<name>A3SR66_ROSNI</name>
<proteinExistence type="predicted"/>
<dbReference type="HOGENOM" id="CLU_150673_0_0_5"/>
<gene>
    <name evidence="2" type="ORF">ISM_10895</name>
</gene>
<dbReference type="STRING" id="89187.ISM_10895"/>
<evidence type="ECO:0000256" key="1">
    <source>
        <dbReference type="SAM" id="Phobius"/>
    </source>
</evidence>
<keyword evidence="3" id="KW-1185">Reference proteome</keyword>